<proteinExistence type="predicted"/>
<evidence type="ECO:0000313" key="3">
    <source>
        <dbReference type="Proteomes" id="UP000770586"/>
    </source>
</evidence>
<evidence type="ECO:0000256" key="1">
    <source>
        <dbReference type="SAM" id="MobiDB-lite"/>
    </source>
</evidence>
<evidence type="ECO:0000313" key="2">
    <source>
        <dbReference type="EMBL" id="MBP1901782.1"/>
    </source>
</evidence>
<organism evidence="2 3">
    <name type="scientific">Halorubrum trapanicum</name>
    <dbReference type="NCBI Taxonomy" id="29284"/>
    <lineage>
        <taxon>Archaea</taxon>
        <taxon>Methanobacteriati</taxon>
        <taxon>Methanobacteriota</taxon>
        <taxon>Stenosarchaea group</taxon>
        <taxon>Halobacteria</taxon>
        <taxon>Halobacteriales</taxon>
        <taxon>Haloferacaceae</taxon>
        <taxon>Halorubrum</taxon>
    </lineage>
</organism>
<reference evidence="2 3" key="1">
    <citation type="submission" date="2021-03" db="EMBL/GenBank/DDBJ databases">
        <title>Genomic Encyclopedia of Type Strains, Phase IV (KMG-IV): sequencing the most valuable type-strain genomes for metagenomic binning, comparative biology and taxonomic classification.</title>
        <authorList>
            <person name="Goeker M."/>
        </authorList>
    </citation>
    <scope>NUCLEOTIDE SEQUENCE [LARGE SCALE GENOMIC DNA]</scope>
    <source>
        <strain evidence="2 3">DSM 12287</strain>
    </source>
</reference>
<protein>
    <submittedName>
        <fullName evidence="2">Uncharacterized protein</fullName>
    </submittedName>
</protein>
<comment type="caution">
    <text evidence="2">The sequence shown here is derived from an EMBL/GenBank/DDBJ whole genome shotgun (WGS) entry which is preliminary data.</text>
</comment>
<dbReference type="Proteomes" id="UP000770586">
    <property type="component" value="Unassembled WGS sequence"/>
</dbReference>
<feature type="region of interest" description="Disordered" evidence="1">
    <location>
        <begin position="224"/>
        <end position="250"/>
    </location>
</feature>
<dbReference type="EMBL" id="JAGGKE010000005">
    <property type="protein sequence ID" value="MBP1901782.1"/>
    <property type="molecule type" value="Genomic_DNA"/>
</dbReference>
<keyword evidence="3" id="KW-1185">Reference proteome</keyword>
<gene>
    <name evidence="2" type="ORF">J2744_001460</name>
</gene>
<name>A0A8J7RR47_9EURY</name>
<dbReference type="AlphaFoldDB" id="A0A8J7RR47"/>
<dbReference type="RefSeq" id="WP_209546127.1">
    <property type="nucleotide sequence ID" value="NZ_BAAADX010000002.1"/>
</dbReference>
<sequence>MAEYTEISEEKLKIIPDSIQYQLGLSVGDRIKWKVFDDNSAIVERAKPNESDNSVSRRVVLKDIGISFIGGLATGIVGSGAATAMEVDEALEPYLPNFVDESIYSRLLWFTGDIFVTPGRGAPEISDLGEIDFLTQVELANAVLKTVDDVEPQSVNELDVNKAGHIATTTGPLGSEFVALSMGYDPDSIAEYQGRLPYIFDLAPSEKYYGMSLDEIRSERTNWPITKSYGDPTSIEPEKRDGEPTLGDSNRPKYRIDYGMAVVKKLHEGWEQYEKYEDYSPLTEYDNNIHLLVAGCHGEGTLAVAKALSDEEMIREIEQKIPSDVNRYQAVFTAYIDHYDEREDRRGDTVYVPEFQNISLYDAKPL</sequence>
<accession>A0A8J7RR47</accession>